<evidence type="ECO:0000256" key="6">
    <source>
        <dbReference type="ARBA" id="ARBA00022842"/>
    </source>
</evidence>
<feature type="binding site" evidence="10">
    <location>
        <position position="434"/>
    </location>
    <ligand>
        <name>Zn(2+)</name>
        <dbReference type="ChEBI" id="CHEBI:29105"/>
    </ligand>
</feature>
<dbReference type="InterPro" id="IPR036420">
    <property type="entry name" value="BRCT_dom_sf"/>
</dbReference>
<keyword evidence="7 10" id="KW-0520">NAD</keyword>
<evidence type="ECO:0000256" key="4">
    <source>
        <dbReference type="ARBA" id="ARBA00022763"/>
    </source>
</evidence>
<evidence type="ECO:0000313" key="12">
    <source>
        <dbReference type="EMBL" id="ASU14430.1"/>
    </source>
</evidence>
<dbReference type="GO" id="GO:0006281">
    <property type="term" value="P:DNA repair"/>
    <property type="evidence" value="ECO:0007669"/>
    <property type="project" value="UniProtKB-KW"/>
</dbReference>
<dbReference type="PROSITE" id="PS01055">
    <property type="entry name" value="DNA_LIGASE_N1"/>
    <property type="match status" value="1"/>
</dbReference>
<evidence type="ECO:0000259" key="11">
    <source>
        <dbReference type="PROSITE" id="PS50172"/>
    </source>
</evidence>
<dbReference type="GO" id="GO:0006260">
    <property type="term" value="P:DNA replication"/>
    <property type="evidence" value="ECO:0007669"/>
    <property type="project" value="UniProtKB-KW"/>
</dbReference>
<gene>
    <name evidence="10 12" type="primary">ligA</name>
    <name evidence="12" type="ORF">CIB43_00534</name>
</gene>
<feature type="binding site" evidence="10">
    <location>
        <position position="176"/>
    </location>
    <ligand>
        <name>NAD(+)</name>
        <dbReference type="ChEBI" id="CHEBI:57540"/>
    </ligand>
</feature>
<organism evidence="12 13">
    <name type="scientific">Mesomycoplasma hyopneumoniae</name>
    <name type="common">Mycoplasma hyopneumoniae</name>
    <dbReference type="NCBI Taxonomy" id="2099"/>
    <lineage>
        <taxon>Bacteria</taxon>
        <taxon>Bacillati</taxon>
        <taxon>Mycoplasmatota</taxon>
        <taxon>Mycoplasmoidales</taxon>
        <taxon>Metamycoplasmataceae</taxon>
        <taxon>Mesomycoplasma</taxon>
    </lineage>
</organism>
<evidence type="ECO:0000256" key="8">
    <source>
        <dbReference type="ARBA" id="ARBA00023204"/>
    </source>
</evidence>
<dbReference type="InterPro" id="IPR004149">
    <property type="entry name" value="Znf_DNAligase_C4"/>
</dbReference>
<dbReference type="InterPro" id="IPR001357">
    <property type="entry name" value="BRCT_dom"/>
</dbReference>
<dbReference type="SUPFAM" id="SSF50249">
    <property type="entry name" value="Nucleic acid-binding proteins"/>
    <property type="match status" value="1"/>
</dbReference>
<evidence type="ECO:0000313" key="13">
    <source>
        <dbReference type="Proteomes" id="UP000215452"/>
    </source>
</evidence>
<evidence type="ECO:0000256" key="1">
    <source>
        <dbReference type="ARBA" id="ARBA00022598"/>
    </source>
</evidence>
<evidence type="ECO:0000256" key="3">
    <source>
        <dbReference type="ARBA" id="ARBA00022723"/>
    </source>
</evidence>
<protein>
    <recommendedName>
        <fullName evidence="10">DNA ligase</fullName>
        <ecNumber evidence="10">6.5.1.2</ecNumber>
    </recommendedName>
    <alternativeName>
        <fullName evidence="10">Polydeoxyribonucleotide synthase [NAD(+)]</fullName>
    </alternativeName>
</protein>
<dbReference type="Gene3D" id="1.10.287.610">
    <property type="entry name" value="Helix hairpin bin"/>
    <property type="match status" value="1"/>
</dbReference>
<reference evidence="12 13" key="1">
    <citation type="submission" date="2017-08" db="EMBL/GenBank/DDBJ databases">
        <title>The complete genome sequence of a Mycoplasma hyopneumoniae isolate in Korea.</title>
        <authorList>
            <person name="Han J."/>
            <person name="Lee N."/>
        </authorList>
    </citation>
    <scope>NUCLEOTIDE SEQUENCE [LARGE SCALE GENOMIC DNA]</scope>
    <source>
        <strain evidence="12 13">KM014</strain>
    </source>
</reference>
<dbReference type="CDD" id="cd00114">
    <property type="entry name" value="LIGANc"/>
    <property type="match status" value="1"/>
</dbReference>
<dbReference type="InterPro" id="IPR004150">
    <property type="entry name" value="NAD_DNA_ligase_OB"/>
</dbReference>
<dbReference type="PIRSF" id="PIRSF001604">
    <property type="entry name" value="LigA"/>
    <property type="match status" value="1"/>
</dbReference>
<dbReference type="HAMAP" id="MF_01588">
    <property type="entry name" value="DNA_ligase_A"/>
    <property type="match status" value="1"/>
</dbReference>
<dbReference type="GO" id="GO:0003911">
    <property type="term" value="F:DNA ligase (NAD+) activity"/>
    <property type="evidence" value="ECO:0007669"/>
    <property type="project" value="UniProtKB-UniRule"/>
</dbReference>
<dbReference type="Pfam" id="PF01653">
    <property type="entry name" value="DNA_ligase_aden"/>
    <property type="match status" value="1"/>
</dbReference>
<evidence type="ECO:0000256" key="7">
    <source>
        <dbReference type="ARBA" id="ARBA00023027"/>
    </source>
</evidence>
<keyword evidence="3 10" id="KW-0479">Metal-binding</keyword>
<proteinExistence type="inferred from homology"/>
<sequence length="692" mass="79455">MKKNSQIRAKIIELREKIEKWNHHYYQLQNPLVDDLVYDKTLRELEKLERENFFLFSLEELNQSPSQKVGSKITSKFEKVAHSSPMLSLNKAYSNEELEKWAKKAREILKTVTFFVEPKIDGIALSLFYQNGNLIKALTRGDGVFGENVLVNALKINDEFIPKKINYLEDLEVRGEIYIDNSTFASLQLETKKFKNPRNAASGILRRYKNHKPKIDAKSIKFLEEESDFRYLKSFFYTLVNPEKHKINSQFDSINFLRNLGFQVNPFQKKCSDLKDVFNFISIIKQKRDFLNYNIDGVVVKVNEFSIYEKLGSTSKFPHSAIAFKFEDDIAKTKLLAIFATIGRTGKVTYNAKIEPVTLAGSKISSAILPNYSYIENLKLNLNTEVYIKKAGEIIPQIIGSVHNYPKTNFSIVKNCPKCNSELVNSESGLDQFCQNQFCPEIILQKIVHFCSKNALNIESLAQKRIEKFLEKGLISSACDIFYLKDKLELIYERLSNKNQLLTKQNASQSMQIKSIMKLLNEVERAKNIDFYRLIFGLGIRNVGLKAAKILSRYASNLSELRNLDFNLLKNQHDFGPVIIESLIDYFNNQKNSEQLNCLETVGFNFKTTFLTNQSNSWASFAISGKLSKPRDEYVRIIEESGASFHESLTKKTDFLLLGQSAGSKIEKATKAGIKIINEVQFFDLIKNSKKT</sequence>
<dbReference type="Gene3D" id="1.10.150.20">
    <property type="entry name" value="5' to 3' exonuclease, C-terminal subdomain"/>
    <property type="match status" value="2"/>
</dbReference>
<feature type="binding site" evidence="10">
    <location>
        <position position="325"/>
    </location>
    <ligand>
        <name>NAD(+)</name>
        <dbReference type="ChEBI" id="CHEBI:57540"/>
    </ligand>
</feature>
<feature type="binding site" evidence="10">
    <location>
        <position position="117"/>
    </location>
    <ligand>
        <name>NAD(+)</name>
        <dbReference type="ChEBI" id="CHEBI:57540"/>
    </ligand>
</feature>
<comment type="similarity">
    <text evidence="10">Belongs to the NAD-dependent DNA ligase family. LigA subfamily.</text>
</comment>
<keyword evidence="5 10" id="KW-0862">Zinc</keyword>
<dbReference type="SUPFAM" id="SSF56091">
    <property type="entry name" value="DNA ligase/mRNA capping enzyme, catalytic domain"/>
    <property type="match status" value="1"/>
</dbReference>
<dbReference type="InterPro" id="IPR012340">
    <property type="entry name" value="NA-bd_OB-fold"/>
</dbReference>
<accession>A0A223MA41</accession>
<evidence type="ECO:0000256" key="10">
    <source>
        <dbReference type="HAMAP-Rule" id="MF_01588"/>
    </source>
</evidence>
<dbReference type="SUPFAM" id="SSF52113">
    <property type="entry name" value="BRCT domain"/>
    <property type="match status" value="1"/>
</dbReference>
<dbReference type="EC" id="6.5.1.2" evidence="10"/>
<keyword evidence="10" id="KW-0464">Manganese</keyword>
<keyword evidence="8 10" id="KW-0234">DNA repair</keyword>
<dbReference type="PROSITE" id="PS50172">
    <property type="entry name" value="BRCT"/>
    <property type="match status" value="1"/>
</dbReference>
<feature type="binding site" evidence="10">
    <location>
        <position position="416"/>
    </location>
    <ligand>
        <name>Zn(2+)</name>
        <dbReference type="ChEBI" id="CHEBI:29105"/>
    </ligand>
</feature>
<dbReference type="GO" id="GO:0046872">
    <property type="term" value="F:metal ion binding"/>
    <property type="evidence" value="ECO:0007669"/>
    <property type="project" value="UniProtKB-KW"/>
</dbReference>
<feature type="binding site" evidence="10">
    <location>
        <begin position="88"/>
        <end position="89"/>
    </location>
    <ligand>
        <name>NAD(+)</name>
        <dbReference type="ChEBI" id="CHEBI:57540"/>
    </ligand>
</feature>
<dbReference type="Gene3D" id="2.40.50.140">
    <property type="entry name" value="Nucleic acid-binding proteins"/>
    <property type="match status" value="1"/>
</dbReference>
<evidence type="ECO:0000256" key="5">
    <source>
        <dbReference type="ARBA" id="ARBA00022833"/>
    </source>
</evidence>
<dbReference type="InterPro" id="IPR018239">
    <property type="entry name" value="DNA_ligase_AS"/>
</dbReference>
<feature type="binding site" evidence="10">
    <location>
        <position position="301"/>
    </location>
    <ligand>
        <name>NAD(+)</name>
        <dbReference type="ChEBI" id="CHEBI:57540"/>
    </ligand>
</feature>
<dbReference type="EMBL" id="CP022714">
    <property type="protein sequence ID" value="ASU14430.1"/>
    <property type="molecule type" value="Genomic_DNA"/>
</dbReference>
<dbReference type="Pfam" id="PF03119">
    <property type="entry name" value="DNA_ligase_ZBD"/>
    <property type="match status" value="1"/>
</dbReference>
<comment type="catalytic activity">
    <reaction evidence="9 10">
        <text>NAD(+) + (deoxyribonucleotide)n-3'-hydroxyl + 5'-phospho-(deoxyribonucleotide)m = (deoxyribonucleotide)n+m + AMP + beta-nicotinamide D-nucleotide.</text>
        <dbReference type="EC" id="6.5.1.2"/>
    </reaction>
</comment>
<dbReference type="Proteomes" id="UP000215452">
    <property type="component" value="Chromosome"/>
</dbReference>
<comment type="cofactor">
    <cofactor evidence="10">
        <name>Mg(2+)</name>
        <dbReference type="ChEBI" id="CHEBI:18420"/>
    </cofactor>
    <cofactor evidence="10">
        <name>Mn(2+)</name>
        <dbReference type="ChEBI" id="CHEBI:29035"/>
    </cofactor>
</comment>
<dbReference type="InterPro" id="IPR041663">
    <property type="entry name" value="DisA/LigA_HHH"/>
</dbReference>
<dbReference type="NCBIfam" id="TIGR00575">
    <property type="entry name" value="dnlj"/>
    <property type="match status" value="1"/>
</dbReference>
<feature type="binding site" evidence="10">
    <location>
        <position position="419"/>
    </location>
    <ligand>
        <name>Zn(2+)</name>
        <dbReference type="ChEBI" id="CHEBI:29105"/>
    </ligand>
</feature>
<dbReference type="Pfam" id="PF03120">
    <property type="entry name" value="OB_DNA_ligase"/>
    <property type="match status" value="1"/>
</dbReference>
<dbReference type="Pfam" id="PF12826">
    <property type="entry name" value="HHH_2"/>
    <property type="match status" value="1"/>
</dbReference>
<dbReference type="InterPro" id="IPR010994">
    <property type="entry name" value="RuvA_2-like"/>
</dbReference>
<dbReference type="InterPro" id="IPR013840">
    <property type="entry name" value="DNAligase_N"/>
</dbReference>
<dbReference type="Gene3D" id="3.40.50.10190">
    <property type="entry name" value="BRCT domain"/>
    <property type="match status" value="1"/>
</dbReference>
<keyword evidence="1 10" id="KW-0436">Ligase</keyword>
<feature type="binding site" evidence="10">
    <location>
        <position position="439"/>
    </location>
    <ligand>
        <name>Zn(2+)</name>
        <dbReference type="ChEBI" id="CHEBI:29105"/>
    </ligand>
</feature>
<feature type="binding site" evidence="10">
    <location>
        <position position="140"/>
    </location>
    <ligand>
        <name>NAD(+)</name>
        <dbReference type="ChEBI" id="CHEBI:57540"/>
    </ligand>
</feature>
<name>A0A223MA41_MESHO</name>
<feature type="active site" description="N6-AMP-lysine intermediate" evidence="10">
    <location>
        <position position="119"/>
    </location>
</feature>
<dbReference type="CDD" id="cd17748">
    <property type="entry name" value="BRCT_DNA_ligase_like"/>
    <property type="match status" value="1"/>
</dbReference>
<keyword evidence="2 10" id="KW-0235">DNA replication</keyword>
<evidence type="ECO:0000256" key="2">
    <source>
        <dbReference type="ARBA" id="ARBA00022705"/>
    </source>
</evidence>
<dbReference type="Gene3D" id="3.30.470.30">
    <property type="entry name" value="DNA ligase/mRNA capping enzyme"/>
    <property type="match status" value="1"/>
</dbReference>
<dbReference type="RefSeq" id="WP_094521628.1">
    <property type="nucleotide sequence ID" value="NZ_CP142079.1"/>
</dbReference>
<dbReference type="Pfam" id="PF00533">
    <property type="entry name" value="BRCT"/>
    <property type="match status" value="1"/>
</dbReference>
<feature type="binding site" evidence="10">
    <location>
        <begin position="35"/>
        <end position="39"/>
    </location>
    <ligand>
        <name>NAD(+)</name>
        <dbReference type="ChEBI" id="CHEBI:57540"/>
    </ligand>
</feature>
<dbReference type="SMART" id="SM00532">
    <property type="entry name" value="LIGANc"/>
    <property type="match status" value="1"/>
</dbReference>
<comment type="function">
    <text evidence="10">DNA ligase that catalyzes the formation of phosphodiester linkages between 5'-phosphoryl and 3'-hydroxyl groups in double-stranded DNA using NAD as a coenzyme and as the energy source for the reaction. It is essential for DNA replication and repair of damaged DNA.</text>
</comment>
<evidence type="ECO:0000256" key="9">
    <source>
        <dbReference type="ARBA" id="ARBA00034005"/>
    </source>
</evidence>
<keyword evidence="6 10" id="KW-0460">Magnesium</keyword>
<keyword evidence="4 10" id="KW-0227">DNA damage</keyword>
<dbReference type="InterPro" id="IPR013839">
    <property type="entry name" value="DNAligase_adenylation"/>
</dbReference>
<dbReference type="NCBIfam" id="NF005932">
    <property type="entry name" value="PRK07956.1"/>
    <property type="match status" value="1"/>
</dbReference>
<feature type="domain" description="BRCT" evidence="11">
    <location>
        <begin position="620"/>
        <end position="692"/>
    </location>
</feature>
<dbReference type="SUPFAM" id="SSF47781">
    <property type="entry name" value="RuvA domain 2-like"/>
    <property type="match status" value="1"/>
</dbReference>
<dbReference type="InterPro" id="IPR001679">
    <property type="entry name" value="DNA_ligase"/>
</dbReference>
<dbReference type="SMART" id="SM00292">
    <property type="entry name" value="BRCT"/>
    <property type="match status" value="1"/>
</dbReference>
<dbReference type="AlphaFoldDB" id="A0A223MA41"/>